<evidence type="ECO:0000256" key="7">
    <source>
        <dbReference type="SAM" id="Phobius"/>
    </source>
</evidence>
<dbReference type="EMBL" id="FUZT01000001">
    <property type="protein sequence ID" value="SKC38596.1"/>
    <property type="molecule type" value="Genomic_DNA"/>
</dbReference>
<evidence type="ECO:0000256" key="5">
    <source>
        <dbReference type="ARBA" id="ARBA00022989"/>
    </source>
</evidence>
<organism evidence="9 10">
    <name type="scientific">Maledivibacter halophilus</name>
    <dbReference type="NCBI Taxonomy" id="36842"/>
    <lineage>
        <taxon>Bacteria</taxon>
        <taxon>Bacillati</taxon>
        <taxon>Bacillota</taxon>
        <taxon>Clostridia</taxon>
        <taxon>Peptostreptococcales</taxon>
        <taxon>Caminicellaceae</taxon>
        <taxon>Maledivibacter</taxon>
    </lineage>
</organism>
<proteinExistence type="inferred from homology"/>
<keyword evidence="6 7" id="KW-0472">Membrane</keyword>
<feature type="transmembrane region" description="Helical" evidence="7">
    <location>
        <begin position="67"/>
        <end position="88"/>
    </location>
</feature>
<name>A0A1T5IHC5_9FIRM</name>
<dbReference type="InterPro" id="IPR051258">
    <property type="entry name" value="Diverse_Substrate_Transporter"/>
</dbReference>
<sequence length="301" mass="32873">MSKQIKADLALLGVTLGWGASFILTKNALNSLETFNFLGIRFIIAFLISSLVFYKNMIKIDKNTLKYGCLIGFVLFSAFAIQTIGINYTTASKSAFITGFSVVLVPILSALFLKRLPERVAVIGAIMALMGLGFLTLHGNFGLNIGDFYTFISAFAFALHIITVGKYTVDVDSISLAIIQIGVVGLLSLLISFGFENTIIPRGTDVWINVLILSLICTSGAFIVQNTAQKFTSPTHTALIYTGEPVFAAIFAYFISGETLSSRGIFGAFLILMGMLIAEIDFTKLVKIFKKKYSKEKIQEN</sequence>
<dbReference type="InterPro" id="IPR000620">
    <property type="entry name" value="EamA_dom"/>
</dbReference>
<dbReference type="Proteomes" id="UP000190285">
    <property type="component" value="Unassembled WGS sequence"/>
</dbReference>
<dbReference type="AlphaFoldDB" id="A0A1T5IHC5"/>
<keyword evidence="3" id="KW-1003">Cell membrane</keyword>
<dbReference type="SUPFAM" id="SSF103481">
    <property type="entry name" value="Multidrug resistance efflux transporter EmrE"/>
    <property type="match status" value="2"/>
</dbReference>
<dbReference type="GO" id="GO:0005886">
    <property type="term" value="C:plasma membrane"/>
    <property type="evidence" value="ECO:0007669"/>
    <property type="project" value="UniProtKB-SubCell"/>
</dbReference>
<feature type="transmembrane region" description="Helical" evidence="7">
    <location>
        <begin position="120"/>
        <end position="142"/>
    </location>
</feature>
<evidence type="ECO:0000256" key="6">
    <source>
        <dbReference type="ARBA" id="ARBA00023136"/>
    </source>
</evidence>
<dbReference type="OrthoDB" id="9804865at2"/>
<feature type="domain" description="EamA" evidence="8">
    <location>
        <begin position="6"/>
        <end position="136"/>
    </location>
</feature>
<evidence type="ECO:0000256" key="1">
    <source>
        <dbReference type="ARBA" id="ARBA00004651"/>
    </source>
</evidence>
<feature type="transmembrane region" description="Helical" evidence="7">
    <location>
        <begin position="148"/>
        <end position="169"/>
    </location>
</feature>
<evidence type="ECO:0000259" key="8">
    <source>
        <dbReference type="Pfam" id="PF00892"/>
    </source>
</evidence>
<feature type="transmembrane region" description="Helical" evidence="7">
    <location>
        <begin position="262"/>
        <end position="282"/>
    </location>
</feature>
<keyword evidence="4 7" id="KW-0812">Transmembrane</keyword>
<gene>
    <name evidence="9" type="ORF">SAMN02194393_00382</name>
</gene>
<feature type="domain" description="EamA" evidence="8">
    <location>
        <begin position="145"/>
        <end position="277"/>
    </location>
</feature>
<evidence type="ECO:0000256" key="2">
    <source>
        <dbReference type="ARBA" id="ARBA00007362"/>
    </source>
</evidence>
<dbReference type="PANTHER" id="PTHR42920:SF5">
    <property type="entry name" value="EAMA DOMAIN-CONTAINING PROTEIN"/>
    <property type="match status" value="1"/>
</dbReference>
<evidence type="ECO:0000256" key="4">
    <source>
        <dbReference type="ARBA" id="ARBA00022692"/>
    </source>
</evidence>
<protein>
    <submittedName>
        <fullName evidence="9">Permease of the drug/metabolite transporter (DMT) superfamily</fullName>
    </submittedName>
</protein>
<evidence type="ECO:0000256" key="3">
    <source>
        <dbReference type="ARBA" id="ARBA00022475"/>
    </source>
</evidence>
<evidence type="ECO:0000313" key="10">
    <source>
        <dbReference type="Proteomes" id="UP000190285"/>
    </source>
</evidence>
<dbReference type="Pfam" id="PF00892">
    <property type="entry name" value="EamA"/>
    <property type="match status" value="2"/>
</dbReference>
<dbReference type="STRING" id="36842.SAMN02194393_00382"/>
<evidence type="ECO:0000313" key="9">
    <source>
        <dbReference type="EMBL" id="SKC38596.1"/>
    </source>
</evidence>
<feature type="transmembrane region" description="Helical" evidence="7">
    <location>
        <begin position="207"/>
        <end position="226"/>
    </location>
</feature>
<feature type="transmembrane region" description="Helical" evidence="7">
    <location>
        <begin position="35"/>
        <end position="55"/>
    </location>
</feature>
<comment type="similarity">
    <text evidence="2">Belongs to the EamA transporter family.</text>
</comment>
<dbReference type="InterPro" id="IPR037185">
    <property type="entry name" value="EmrE-like"/>
</dbReference>
<accession>A0A1T5IHC5</accession>
<dbReference type="PANTHER" id="PTHR42920">
    <property type="entry name" value="OS03G0707200 PROTEIN-RELATED"/>
    <property type="match status" value="1"/>
</dbReference>
<dbReference type="RefSeq" id="WP_079488912.1">
    <property type="nucleotide sequence ID" value="NZ_FUZT01000001.1"/>
</dbReference>
<feature type="transmembrane region" description="Helical" evidence="7">
    <location>
        <begin position="176"/>
        <end position="195"/>
    </location>
</feature>
<feature type="transmembrane region" description="Helical" evidence="7">
    <location>
        <begin position="94"/>
        <end position="113"/>
    </location>
</feature>
<keyword evidence="10" id="KW-1185">Reference proteome</keyword>
<keyword evidence="5 7" id="KW-1133">Transmembrane helix</keyword>
<reference evidence="9 10" key="1">
    <citation type="submission" date="2017-02" db="EMBL/GenBank/DDBJ databases">
        <authorList>
            <person name="Peterson S.W."/>
        </authorList>
    </citation>
    <scope>NUCLEOTIDE SEQUENCE [LARGE SCALE GENOMIC DNA]</scope>
    <source>
        <strain evidence="9 10">M1</strain>
    </source>
</reference>
<comment type="subcellular location">
    <subcellularLocation>
        <location evidence="1">Cell membrane</location>
        <topology evidence="1">Multi-pass membrane protein</topology>
    </subcellularLocation>
</comment>
<feature type="transmembrane region" description="Helical" evidence="7">
    <location>
        <begin position="238"/>
        <end position="256"/>
    </location>
</feature>